<dbReference type="AlphaFoldDB" id="A0A9D4KLI6"/>
<proteinExistence type="predicted"/>
<gene>
    <name evidence="1" type="ORF">DPMN_115581</name>
</gene>
<reference evidence="1" key="2">
    <citation type="submission" date="2020-11" db="EMBL/GenBank/DDBJ databases">
        <authorList>
            <person name="McCartney M.A."/>
            <person name="Auch B."/>
            <person name="Kono T."/>
            <person name="Mallez S."/>
            <person name="Becker A."/>
            <person name="Gohl D.M."/>
            <person name="Silverstein K.A.T."/>
            <person name="Koren S."/>
            <person name="Bechman K.B."/>
            <person name="Herman A."/>
            <person name="Abrahante J.E."/>
            <person name="Garbe J."/>
        </authorList>
    </citation>
    <scope>NUCLEOTIDE SEQUENCE</scope>
    <source>
        <strain evidence="1">Duluth1</strain>
        <tissue evidence="1">Whole animal</tissue>
    </source>
</reference>
<sequence length="97" mass="11140">MYKVPVPCDFFGYVWDNRMSTNHRFSVVERSKHSLESPNSKPPTHGKENISVAANLFLEIEINLSYAEGDVRVSELDWKVSSDVYNWNFTKATAIKV</sequence>
<keyword evidence="2" id="KW-1185">Reference proteome</keyword>
<evidence type="ECO:0000313" key="2">
    <source>
        <dbReference type="Proteomes" id="UP000828390"/>
    </source>
</evidence>
<reference evidence="1" key="1">
    <citation type="journal article" date="2019" name="bioRxiv">
        <title>The Genome of the Zebra Mussel, Dreissena polymorpha: A Resource for Invasive Species Research.</title>
        <authorList>
            <person name="McCartney M.A."/>
            <person name="Auch B."/>
            <person name="Kono T."/>
            <person name="Mallez S."/>
            <person name="Zhang Y."/>
            <person name="Obille A."/>
            <person name="Becker A."/>
            <person name="Abrahante J.E."/>
            <person name="Garbe J."/>
            <person name="Badalamenti J.P."/>
            <person name="Herman A."/>
            <person name="Mangelson H."/>
            <person name="Liachko I."/>
            <person name="Sullivan S."/>
            <person name="Sone E.D."/>
            <person name="Koren S."/>
            <person name="Silverstein K.A.T."/>
            <person name="Beckman K.B."/>
            <person name="Gohl D.M."/>
        </authorList>
    </citation>
    <scope>NUCLEOTIDE SEQUENCE</scope>
    <source>
        <strain evidence="1">Duluth1</strain>
        <tissue evidence="1">Whole animal</tissue>
    </source>
</reference>
<protein>
    <submittedName>
        <fullName evidence="1">Uncharacterized protein</fullName>
    </submittedName>
</protein>
<dbReference type="Proteomes" id="UP000828390">
    <property type="component" value="Unassembled WGS sequence"/>
</dbReference>
<dbReference type="EMBL" id="JAIWYP010000004">
    <property type="protein sequence ID" value="KAH3842093.1"/>
    <property type="molecule type" value="Genomic_DNA"/>
</dbReference>
<name>A0A9D4KLI6_DREPO</name>
<organism evidence="1 2">
    <name type="scientific">Dreissena polymorpha</name>
    <name type="common">Zebra mussel</name>
    <name type="synonym">Mytilus polymorpha</name>
    <dbReference type="NCBI Taxonomy" id="45954"/>
    <lineage>
        <taxon>Eukaryota</taxon>
        <taxon>Metazoa</taxon>
        <taxon>Spiralia</taxon>
        <taxon>Lophotrochozoa</taxon>
        <taxon>Mollusca</taxon>
        <taxon>Bivalvia</taxon>
        <taxon>Autobranchia</taxon>
        <taxon>Heteroconchia</taxon>
        <taxon>Euheterodonta</taxon>
        <taxon>Imparidentia</taxon>
        <taxon>Neoheterodontei</taxon>
        <taxon>Myida</taxon>
        <taxon>Dreissenoidea</taxon>
        <taxon>Dreissenidae</taxon>
        <taxon>Dreissena</taxon>
    </lineage>
</organism>
<accession>A0A9D4KLI6</accession>
<comment type="caution">
    <text evidence="1">The sequence shown here is derived from an EMBL/GenBank/DDBJ whole genome shotgun (WGS) entry which is preliminary data.</text>
</comment>
<evidence type="ECO:0000313" key="1">
    <source>
        <dbReference type="EMBL" id="KAH3842093.1"/>
    </source>
</evidence>